<evidence type="ECO:0000259" key="5">
    <source>
        <dbReference type="PROSITE" id="PS50075"/>
    </source>
</evidence>
<dbReference type="SMART" id="SM01294">
    <property type="entry name" value="PKS_PP_betabranch"/>
    <property type="match status" value="1"/>
</dbReference>
<dbReference type="SUPFAM" id="SSF51735">
    <property type="entry name" value="NAD(P)-binding Rossmann-fold domains"/>
    <property type="match status" value="2"/>
</dbReference>
<dbReference type="Pfam" id="PF02801">
    <property type="entry name" value="Ketoacyl-synt_C"/>
    <property type="match status" value="1"/>
</dbReference>
<dbReference type="Pfam" id="PF21089">
    <property type="entry name" value="PKS_DH_N"/>
    <property type="match status" value="1"/>
</dbReference>
<dbReference type="Pfam" id="PF16197">
    <property type="entry name" value="KAsynt_C_assoc"/>
    <property type="match status" value="1"/>
</dbReference>
<dbReference type="Pfam" id="PF08659">
    <property type="entry name" value="KR"/>
    <property type="match status" value="1"/>
</dbReference>
<dbReference type="InterPro" id="IPR049551">
    <property type="entry name" value="PKS_DH_C"/>
</dbReference>
<gene>
    <name evidence="8" type="ORF">JCM16418_325</name>
</gene>
<dbReference type="InterPro" id="IPR057326">
    <property type="entry name" value="KR_dom"/>
</dbReference>
<evidence type="ECO:0000313" key="8">
    <source>
        <dbReference type="EMBL" id="GAF06372.1"/>
    </source>
</evidence>
<dbReference type="PROSITE" id="PS00606">
    <property type="entry name" value="KS3_1"/>
    <property type="match status" value="1"/>
</dbReference>
<keyword evidence="2" id="KW-0597">Phosphoprotein</keyword>
<dbReference type="eggNOG" id="COG3321">
    <property type="taxonomic scope" value="Bacteria"/>
</dbReference>
<dbReference type="Gene3D" id="3.10.129.110">
    <property type="entry name" value="Polyketide synthase dehydratase"/>
    <property type="match status" value="1"/>
</dbReference>
<dbReference type="InterPro" id="IPR014030">
    <property type="entry name" value="Ketoacyl_synth_N"/>
</dbReference>
<dbReference type="GO" id="GO:0006633">
    <property type="term" value="P:fatty acid biosynthetic process"/>
    <property type="evidence" value="ECO:0007669"/>
    <property type="project" value="InterPro"/>
</dbReference>
<dbReference type="SMART" id="SM00826">
    <property type="entry name" value="PKS_DH"/>
    <property type="match status" value="1"/>
</dbReference>
<dbReference type="InterPro" id="IPR036291">
    <property type="entry name" value="NAD(P)-bd_dom_sf"/>
</dbReference>
<comment type="caution">
    <text evidence="8">The sequence shown here is derived from an EMBL/GenBank/DDBJ whole genome shotgun (WGS) entry which is preliminary data.</text>
</comment>
<evidence type="ECO:0000256" key="4">
    <source>
        <dbReference type="PROSITE-ProRule" id="PRU01363"/>
    </source>
</evidence>
<evidence type="ECO:0000259" key="7">
    <source>
        <dbReference type="PROSITE" id="PS52019"/>
    </source>
</evidence>
<dbReference type="Pfam" id="PF00550">
    <property type="entry name" value="PP-binding"/>
    <property type="match status" value="1"/>
</dbReference>
<proteinExistence type="predicted"/>
<dbReference type="STRING" id="1236976.JCM16418_325"/>
<dbReference type="InterPro" id="IPR049552">
    <property type="entry name" value="PKS_DH_N"/>
</dbReference>
<dbReference type="RefSeq" id="WP_052019973.1">
    <property type="nucleotide sequence ID" value="NZ_BAVZ01000001.1"/>
</dbReference>
<accession>W7YD27</accession>
<dbReference type="Proteomes" id="UP000019364">
    <property type="component" value="Unassembled WGS sequence"/>
</dbReference>
<feature type="active site" description="Proton donor; for dehydratase activity" evidence="4">
    <location>
        <position position="884"/>
    </location>
</feature>
<dbReference type="InterPro" id="IPR032821">
    <property type="entry name" value="PKS_assoc"/>
</dbReference>
<dbReference type="InterPro" id="IPR036736">
    <property type="entry name" value="ACP-like_sf"/>
</dbReference>
<organism evidence="8 9">
    <name type="scientific">Paenibacillus pini JCM 16418</name>
    <dbReference type="NCBI Taxonomy" id="1236976"/>
    <lineage>
        <taxon>Bacteria</taxon>
        <taxon>Bacillati</taxon>
        <taxon>Bacillota</taxon>
        <taxon>Bacilli</taxon>
        <taxon>Bacillales</taxon>
        <taxon>Paenibacillaceae</taxon>
        <taxon>Paenibacillus</taxon>
    </lineage>
</organism>
<dbReference type="InterPro" id="IPR020807">
    <property type="entry name" value="PKS_DH"/>
</dbReference>
<dbReference type="InterPro" id="IPR049900">
    <property type="entry name" value="PKS_mFAS_DH"/>
</dbReference>
<dbReference type="CDD" id="cd00833">
    <property type="entry name" value="PKS"/>
    <property type="match status" value="1"/>
</dbReference>
<dbReference type="PANTHER" id="PTHR43775:SF37">
    <property type="entry name" value="SI:DKEY-61P9.11"/>
    <property type="match status" value="1"/>
</dbReference>
<dbReference type="InterPro" id="IPR042104">
    <property type="entry name" value="PKS_dehydratase_sf"/>
</dbReference>
<dbReference type="Gene3D" id="1.10.1240.100">
    <property type="match status" value="1"/>
</dbReference>
<name>W7YD27_9BACL</name>
<dbReference type="GO" id="GO:0004315">
    <property type="term" value="F:3-oxoacyl-[acyl-carrier-protein] synthase activity"/>
    <property type="evidence" value="ECO:0007669"/>
    <property type="project" value="InterPro"/>
</dbReference>
<dbReference type="Pfam" id="PF14765">
    <property type="entry name" value="PS-DH"/>
    <property type="match status" value="1"/>
</dbReference>
<dbReference type="EMBL" id="BAVZ01000001">
    <property type="protein sequence ID" value="GAF06372.1"/>
    <property type="molecule type" value="Genomic_DNA"/>
</dbReference>
<dbReference type="InterPro" id="IPR013968">
    <property type="entry name" value="PKS_KR"/>
</dbReference>
<dbReference type="Pfam" id="PF00109">
    <property type="entry name" value="ketoacyl-synt"/>
    <property type="match status" value="1"/>
</dbReference>
<dbReference type="OrthoDB" id="9765680at2"/>
<dbReference type="InterPro" id="IPR018201">
    <property type="entry name" value="Ketoacyl_synth_AS"/>
</dbReference>
<dbReference type="Pfam" id="PF21394">
    <property type="entry name" value="Beta-ketacyl_N"/>
    <property type="match status" value="1"/>
</dbReference>
<dbReference type="Gene3D" id="1.10.1200.10">
    <property type="entry name" value="ACP-like"/>
    <property type="match status" value="1"/>
</dbReference>
<dbReference type="PROSITE" id="PS52019">
    <property type="entry name" value="PKS_MFAS_DH"/>
    <property type="match status" value="1"/>
</dbReference>
<dbReference type="InterPro" id="IPR020806">
    <property type="entry name" value="PKS_PP-bd"/>
</dbReference>
<evidence type="ECO:0000256" key="2">
    <source>
        <dbReference type="ARBA" id="ARBA00022553"/>
    </source>
</evidence>
<feature type="domain" description="PKS/mFAS DH" evidence="7">
    <location>
        <begin position="685"/>
        <end position="964"/>
    </location>
</feature>
<dbReference type="InterPro" id="IPR009081">
    <property type="entry name" value="PP-bd_ACP"/>
</dbReference>
<dbReference type="InterPro" id="IPR014031">
    <property type="entry name" value="Ketoacyl_synth_C"/>
</dbReference>
<dbReference type="PROSITE" id="PS52004">
    <property type="entry name" value="KS3_2"/>
    <property type="match status" value="1"/>
</dbReference>
<dbReference type="Gene3D" id="3.40.50.720">
    <property type="entry name" value="NAD(P)-binding Rossmann-like Domain"/>
    <property type="match status" value="1"/>
</dbReference>
<protein>
    <submittedName>
        <fullName evidence="8">Malonyl CoA-acyl carrier protein transacylase</fullName>
    </submittedName>
</protein>
<feature type="region of interest" description="N-terminal hotdog fold" evidence="4">
    <location>
        <begin position="685"/>
        <end position="807"/>
    </location>
</feature>
<evidence type="ECO:0000259" key="6">
    <source>
        <dbReference type="PROSITE" id="PS52004"/>
    </source>
</evidence>
<evidence type="ECO:0000256" key="1">
    <source>
        <dbReference type="ARBA" id="ARBA00022450"/>
    </source>
</evidence>
<dbReference type="InterPro" id="IPR020841">
    <property type="entry name" value="PKS_Beta-ketoAc_synthase_dom"/>
</dbReference>
<evidence type="ECO:0000313" key="9">
    <source>
        <dbReference type="Proteomes" id="UP000019364"/>
    </source>
</evidence>
<evidence type="ECO:0000256" key="3">
    <source>
        <dbReference type="ARBA" id="ARBA00022679"/>
    </source>
</evidence>
<dbReference type="PANTHER" id="PTHR43775">
    <property type="entry name" value="FATTY ACID SYNTHASE"/>
    <property type="match status" value="1"/>
</dbReference>
<dbReference type="PROSITE" id="PS50075">
    <property type="entry name" value="CARRIER"/>
    <property type="match status" value="1"/>
</dbReference>
<keyword evidence="9" id="KW-1185">Reference proteome</keyword>
<dbReference type="SMART" id="SM00823">
    <property type="entry name" value="PKS_PP"/>
    <property type="match status" value="1"/>
</dbReference>
<dbReference type="InterPro" id="IPR016039">
    <property type="entry name" value="Thiolase-like"/>
</dbReference>
<sequence length="1621" mass="179510">MSFKHIGANPKNHNISSNNVLSINRVSKHEIAVIGISGMFAGAEDVNQYWELLSSGTDCNREFPIERRADVEEYMEFLRNHGFSQEGLEYSIGGFMPEIDKFDPSFFHLSPREAALMEPKQKMMLQTMWSAVEDAGYGGDQINGSRTGVFLGDSNDFYDGYRQHLLLQNVDDYGHSVTSNIHSVMASRIAYLLDLKGPAIMIDTACSSALVAIHMACQSIRNQECDMALAGGINILLTPYRGEKRWEIGIQAADGRAKTFDDRSDGTGSGEGAGAVLLKPLYRALQDNDTIYAVIKGSAMNQDGTSAGLTTPNAAAQEQLIIQAWQDADVDPETISYIEAHGTGTKLGDPIEISGITRAFSKFTTKKQFCAVGSVKPNIGHLDNCAGIAGFIKCLMALKHKELPPSIQFETPNRKISFVDSPVYVNDTLQPWISGGGPRRCGISAFGLSGTNCHLVLEEAPDRTDQYFSLNENREFVSPGLFTVSAQSEEGIGELLKRYESVIHSIGSTQPDLMNYENYCYTATTGRGHYTHRLAILTDGIEGLLCRIRSLIDGTLITDEQKGIYYGVHKKVSDVKRSRQVGEMTDRAKAELDAESDSKIQQALLEPNEREPLQAIAQLYILGATVKWELLFNSHKYRRVQLPTYPFRKIRSWNSKVQSQKAISAPVNEMQRDGLNHAVNHKNLHPVLHQLVAETPELTIFSTDFDVNDHWVLNEHKVLGNYVVPGTTYLEMAREIGYRLLKSHLLLLSGVTFLSPLMVKPGEKVHAQIVAKNEAGGISFSIISRTDQNADWVTHAEGSIKALSPQKMDSEQEVLSLEAIKLRSMTERVIDYDDLQTGAIDTGPRWNNVERIFIGENEALLKLMLPDPYLTDLDVYTLHPALMDCAANAANVAFGGGTYLPYMYKSFSVSGPTPAVFYSYVIKKSEQHGGETETFDITMADEAGKVFVRIHDYTIKRVDDKRGLAVSSAECYQPRWVPAPIALANEPQVTGTVLLWMDDQGIGSSLSELLRSKGRHVIELFEGEQYEQISDDSYSLSLSEEHFIQMWEDVREAGVTHFIYLGALSGPDHAKERTELALQMERGVHGLFHLARSFAAAKWKLPLEWLVVTSGAVVVDGKERVIRPHHAAMAGLGKVLNQEFPNLQVRFMDMDEVLPEVSIEQELYGLLEERDFHVAYRDGIRYTLEIAPLKQNLRADHEVVVKAGGTYLITGGTGGIGLELASYLSSLAPVNLILINRSLVPERQEWQPIVDAGTDHKMSARITRLQAIENNGSQLHCYRADVSDEAEMISVLEEVSRDYGPIHGVIHAAGVAGDGMILRKESAVFTNVLAPKIQGAWLLDKYVNSEHLDFFVLLSSVTAITGGLGQGDYTAANSYLDAFAHHRRLEGKPALSINWPAWKETGMAVNYGVHDAPAVWKSLATHKALQYFDLLLHSGVPQAIAGELDMETTANLIDQLPFRFTSKVESGIRRKRAITDPLQYTNQSAQAVLTLTGKSETDISPLEQQVAQIWATVLGLEELDVYESFYDMGGDSILAAQLYRKLDQHFPQTVDISDIFSYPSVIEMAEYLDSLQQKEISRNNVVPQANAGQEIDADDEVDALLARVISGEITPEEASKLVSEG</sequence>
<dbReference type="SMART" id="SM00822">
    <property type="entry name" value="PKS_KR"/>
    <property type="match status" value="1"/>
</dbReference>
<feature type="active site" description="Proton acceptor; for dehydratase activity" evidence="4">
    <location>
        <position position="716"/>
    </location>
</feature>
<reference evidence="8 9" key="1">
    <citation type="journal article" date="2014" name="Genome Announc.">
        <title>Draft Genome Sequence of Paenibacillus pini JCM 16418T, Isolated from the Rhizosphere of Pine Tree.</title>
        <authorList>
            <person name="Yuki M."/>
            <person name="Oshima K."/>
            <person name="Suda W."/>
            <person name="Oshida Y."/>
            <person name="Kitamura K."/>
            <person name="Iida Y."/>
            <person name="Hattori M."/>
            <person name="Ohkuma M."/>
        </authorList>
    </citation>
    <scope>NUCLEOTIDE SEQUENCE [LARGE SCALE GENOMIC DNA]</scope>
    <source>
        <strain evidence="8 9">JCM 16418</strain>
    </source>
</reference>
<dbReference type="SUPFAM" id="SSF47336">
    <property type="entry name" value="ACP-like"/>
    <property type="match status" value="1"/>
</dbReference>
<dbReference type="CDD" id="cd08953">
    <property type="entry name" value="KR_2_SDR_x"/>
    <property type="match status" value="1"/>
</dbReference>
<feature type="domain" description="Carrier" evidence="5">
    <location>
        <begin position="1497"/>
        <end position="1572"/>
    </location>
</feature>
<dbReference type="SUPFAM" id="SSF53901">
    <property type="entry name" value="Thiolase-like"/>
    <property type="match status" value="1"/>
</dbReference>
<feature type="domain" description="Ketosynthase family 3 (KS3)" evidence="6">
    <location>
        <begin position="28"/>
        <end position="459"/>
    </location>
</feature>
<dbReference type="InterPro" id="IPR050091">
    <property type="entry name" value="PKS_NRPS_Biosynth_Enz"/>
</dbReference>
<dbReference type="GO" id="GO:0004312">
    <property type="term" value="F:fatty acid synthase activity"/>
    <property type="evidence" value="ECO:0007669"/>
    <property type="project" value="TreeGrafter"/>
</dbReference>
<dbReference type="Gene3D" id="3.40.47.10">
    <property type="match status" value="1"/>
</dbReference>
<dbReference type="SMART" id="SM00825">
    <property type="entry name" value="PKS_KS"/>
    <property type="match status" value="1"/>
</dbReference>
<keyword evidence="3" id="KW-0808">Transferase</keyword>
<dbReference type="InterPro" id="IPR049490">
    <property type="entry name" value="C883_1060-like_KR_N"/>
</dbReference>
<keyword evidence="1" id="KW-0596">Phosphopantetheine</keyword>
<dbReference type="GO" id="GO:0031177">
    <property type="term" value="F:phosphopantetheine binding"/>
    <property type="evidence" value="ECO:0007669"/>
    <property type="project" value="InterPro"/>
</dbReference>
<feature type="region of interest" description="C-terminal hotdog fold" evidence="4">
    <location>
        <begin position="823"/>
        <end position="964"/>
    </location>
</feature>